<feature type="compositionally biased region" description="Basic and acidic residues" evidence="11">
    <location>
        <begin position="159"/>
        <end position="187"/>
    </location>
</feature>
<evidence type="ECO:0000256" key="10">
    <source>
        <dbReference type="SAM" id="Coils"/>
    </source>
</evidence>
<feature type="compositionally biased region" description="Low complexity" evidence="11">
    <location>
        <begin position="197"/>
        <end position="221"/>
    </location>
</feature>
<keyword evidence="6" id="KW-0813">Transport</keyword>
<dbReference type="HOGENOM" id="CLU_010104_2_0_1"/>
<dbReference type="Pfam" id="PF00018">
    <property type="entry name" value="SH3_1"/>
    <property type="match status" value="1"/>
</dbReference>
<accession>G0WHZ3</accession>
<keyword evidence="5 9" id="KW-0728">SH3 domain</keyword>
<dbReference type="Gene3D" id="1.20.5.1940">
    <property type="match status" value="1"/>
</dbReference>
<feature type="region of interest" description="Disordered" evidence="11">
    <location>
        <begin position="141"/>
        <end position="223"/>
    </location>
</feature>
<dbReference type="GO" id="GO:0043130">
    <property type="term" value="F:ubiquitin binding"/>
    <property type="evidence" value="ECO:0007669"/>
    <property type="project" value="EnsemblFungi"/>
</dbReference>
<evidence type="ECO:0000256" key="5">
    <source>
        <dbReference type="ARBA" id="ARBA00022443"/>
    </source>
</evidence>
<dbReference type="OMA" id="QVYRDWW"/>
<dbReference type="Gene3D" id="2.30.30.40">
    <property type="entry name" value="SH3 Domains"/>
    <property type="match status" value="1"/>
</dbReference>
<dbReference type="PANTHER" id="PTHR45929">
    <property type="entry name" value="JAK PATHWAY SIGNAL TRANSDUCTION ADAPTOR MOLECULE"/>
    <property type="match status" value="1"/>
</dbReference>
<dbReference type="PROSITE" id="PS50179">
    <property type="entry name" value="VHS"/>
    <property type="match status" value="1"/>
</dbReference>
<dbReference type="OrthoDB" id="10255964at2759"/>
<evidence type="ECO:0000256" key="1">
    <source>
        <dbReference type="ARBA" id="ARBA00004125"/>
    </source>
</evidence>
<evidence type="ECO:0000259" key="12">
    <source>
        <dbReference type="PROSITE" id="PS50002"/>
    </source>
</evidence>
<dbReference type="GO" id="GO:0033565">
    <property type="term" value="C:ESCRT-0 complex"/>
    <property type="evidence" value="ECO:0007669"/>
    <property type="project" value="EnsemblFungi"/>
</dbReference>
<evidence type="ECO:0000256" key="4">
    <source>
        <dbReference type="ARBA" id="ARBA00018978"/>
    </source>
</evidence>
<dbReference type="KEGG" id="ndi:NDAI_0K02130"/>
<proteinExistence type="inferred from homology"/>
<keyword evidence="15" id="KW-1185">Reference proteome</keyword>
<sequence>MNINLRNAILKATDPKLRTDNWQYIIGTCDIVKEDPEDNGKEAIELIEKRLEQTDANVILRTLSLIVSLAENCGSRLKQLISSKKLTAILFTLIEKQNIHITVKKEVAKVVSQLADSFKKDPSLKSMKDLHKKIKKVAPYLYEKPDSLPPKTQMSSSSKDSEEKELEEALRLSLTEYEKQQQQHQVERSTQNISMDSSQQSANTSAQNQSSQPQSNYYYSTEQQQQPTIVRKVRALYDLAGSGSDELSFKKGDVIMVLEQVYKDWWKGKLRDQTGIFPLNYVTPVPEPTSEELRLGNERIASLLQQKRTVDQLHSTLKMNNSTASPTAIIQNQEVNDVYSSVTPLRPQITRMIGSLAQEKDDLNSLREILANAESTYSKLLDNAANTYKPFVTPSAYQPSAPLYQGNATFGSSNTNYLSNGSGPQIQLQNGMAYSQAPQPQQPQAQTNPQQTLYQAPPF</sequence>
<dbReference type="AlphaFoldDB" id="G0WHZ3"/>
<gene>
    <name evidence="14" type="primary">NDAI0K02130</name>
    <name evidence="14" type="ordered locus">NDAI_0K02130</name>
</gene>
<dbReference type="GO" id="GO:0005774">
    <property type="term" value="C:vacuolar membrane"/>
    <property type="evidence" value="ECO:0007669"/>
    <property type="project" value="EnsemblFungi"/>
</dbReference>
<evidence type="ECO:0000313" key="14">
    <source>
        <dbReference type="EMBL" id="CCD27404.1"/>
    </source>
</evidence>
<evidence type="ECO:0000256" key="6">
    <source>
        <dbReference type="ARBA" id="ARBA00022448"/>
    </source>
</evidence>
<dbReference type="FunFam" id="2.30.30.40:FF:000072">
    <property type="entry name" value="Unconventional Myosin IB"/>
    <property type="match status" value="1"/>
</dbReference>
<comment type="similarity">
    <text evidence="2">Belongs to the STAM family.</text>
</comment>
<evidence type="ECO:0000256" key="11">
    <source>
        <dbReference type="SAM" id="MobiDB-lite"/>
    </source>
</evidence>
<dbReference type="InterPro" id="IPR002014">
    <property type="entry name" value="VHS_dom"/>
</dbReference>
<dbReference type="PRINTS" id="PR00452">
    <property type="entry name" value="SH3DOMAIN"/>
</dbReference>
<evidence type="ECO:0000313" key="15">
    <source>
        <dbReference type="Proteomes" id="UP000000689"/>
    </source>
</evidence>
<dbReference type="SUPFAM" id="SSF50044">
    <property type="entry name" value="SH3-domain"/>
    <property type="match status" value="1"/>
</dbReference>
<dbReference type="STRING" id="1071378.G0WHZ3"/>
<dbReference type="SMART" id="SM00326">
    <property type="entry name" value="SH3"/>
    <property type="match status" value="1"/>
</dbReference>
<dbReference type="PANTHER" id="PTHR45929:SF3">
    <property type="entry name" value="JAK PATHWAY SIGNAL TRANSDUCTION ADAPTOR MOLECULE"/>
    <property type="match status" value="1"/>
</dbReference>
<dbReference type="InterPro" id="IPR003903">
    <property type="entry name" value="UIM_dom"/>
</dbReference>
<dbReference type="SUPFAM" id="SSF48464">
    <property type="entry name" value="ENTH/VHS domain"/>
    <property type="match status" value="1"/>
</dbReference>
<dbReference type="CDD" id="cd16978">
    <property type="entry name" value="VHS_HSE1"/>
    <property type="match status" value="1"/>
</dbReference>
<dbReference type="InterPro" id="IPR050670">
    <property type="entry name" value="STAM"/>
</dbReference>
<dbReference type="GO" id="GO:0043328">
    <property type="term" value="P:protein transport to vacuole involved in ubiquitin-dependent protein catabolic process via the multivesicular body sorting pathway"/>
    <property type="evidence" value="ECO:0007669"/>
    <property type="project" value="TreeGrafter"/>
</dbReference>
<keyword evidence="8" id="KW-0653">Protein transport</keyword>
<dbReference type="InterPro" id="IPR036028">
    <property type="entry name" value="SH3-like_dom_sf"/>
</dbReference>
<feature type="domain" description="VHS" evidence="13">
    <location>
        <begin position="12"/>
        <end position="136"/>
    </location>
</feature>
<dbReference type="GO" id="GO:0019904">
    <property type="term" value="F:protein domain specific binding"/>
    <property type="evidence" value="ECO:0007669"/>
    <property type="project" value="EnsemblFungi"/>
</dbReference>
<dbReference type="eggNOG" id="KOG2199">
    <property type="taxonomic scope" value="Eukaryota"/>
</dbReference>
<name>G0WHZ3_NAUDC</name>
<dbReference type="RefSeq" id="XP_003672647.1">
    <property type="nucleotide sequence ID" value="XM_003672599.1"/>
</dbReference>
<dbReference type="GO" id="GO:0010008">
    <property type="term" value="C:endosome membrane"/>
    <property type="evidence" value="ECO:0007669"/>
    <property type="project" value="UniProtKB-SubCell"/>
</dbReference>
<feature type="coiled-coil region" evidence="10">
    <location>
        <begin position="356"/>
        <end position="383"/>
    </location>
</feature>
<dbReference type="Gene3D" id="1.25.40.90">
    <property type="match status" value="1"/>
</dbReference>
<dbReference type="GO" id="GO:0009306">
    <property type="term" value="P:protein secretion"/>
    <property type="evidence" value="ECO:0007669"/>
    <property type="project" value="EnsemblFungi"/>
</dbReference>
<dbReference type="GO" id="GO:0006623">
    <property type="term" value="P:protein targeting to vacuole"/>
    <property type="evidence" value="ECO:0007669"/>
    <property type="project" value="EnsemblFungi"/>
</dbReference>
<keyword evidence="7" id="KW-0967">Endosome</keyword>
<evidence type="ECO:0000259" key="13">
    <source>
        <dbReference type="PROSITE" id="PS50179"/>
    </source>
</evidence>
<dbReference type="PROSITE" id="PS50330">
    <property type="entry name" value="UIM"/>
    <property type="match status" value="1"/>
</dbReference>
<dbReference type="PRINTS" id="PR01887">
    <property type="entry name" value="SPECTRNALPHA"/>
</dbReference>
<dbReference type="GO" id="GO:0046982">
    <property type="term" value="F:protein heterodimerization activity"/>
    <property type="evidence" value="ECO:0007669"/>
    <property type="project" value="EnsemblFungi"/>
</dbReference>
<evidence type="ECO:0000256" key="7">
    <source>
        <dbReference type="ARBA" id="ARBA00022753"/>
    </source>
</evidence>
<keyword evidence="10" id="KW-0175">Coiled coil</keyword>
<dbReference type="SMART" id="SM00288">
    <property type="entry name" value="VHS"/>
    <property type="match status" value="1"/>
</dbReference>
<feature type="compositionally biased region" description="Low complexity" evidence="11">
    <location>
        <begin position="436"/>
        <end position="452"/>
    </location>
</feature>
<dbReference type="GO" id="GO:1904669">
    <property type="term" value="P:ATP export"/>
    <property type="evidence" value="ECO:0007669"/>
    <property type="project" value="EnsemblFungi"/>
</dbReference>
<evidence type="ECO:0000256" key="2">
    <source>
        <dbReference type="ARBA" id="ARBA00009666"/>
    </source>
</evidence>
<dbReference type="PROSITE" id="PS50002">
    <property type="entry name" value="SH3"/>
    <property type="match status" value="1"/>
</dbReference>
<evidence type="ECO:0000256" key="8">
    <source>
        <dbReference type="ARBA" id="ARBA00022927"/>
    </source>
</evidence>
<dbReference type="GO" id="GO:0016237">
    <property type="term" value="P:microautophagy"/>
    <property type="evidence" value="ECO:0007669"/>
    <property type="project" value="EnsemblFungi"/>
</dbReference>
<dbReference type="InterPro" id="IPR001452">
    <property type="entry name" value="SH3_domain"/>
</dbReference>
<dbReference type="Proteomes" id="UP000000689">
    <property type="component" value="Chromosome 11"/>
</dbReference>
<protein>
    <recommendedName>
        <fullName evidence="3">Class E vacuolar protein-sorting machinery protein HSE1</fullName>
    </recommendedName>
    <alternativeName>
        <fullName evidence="4">Class E vacuolar protein-sorting machinery protein hse1</fullName>
    </alternativeName>
</protein>
<dbReference type="Pfam" id="PF00790">
    <property type="entry name" value="VHS"/>
    <property type="match status" value="1"/>
</dbReference>
<evidence type="ECO:0000256" key="3">
    <source>
        <dbReference type="ARBA" id="ARBA00017923"/>
    </source>
</evidence>
<evidence type="ECO:0000256" key="9">
    <source>
        <dbReference type="PROSITE-ProRule" id="PRU00192"/>
    </source>
</evidence>
<dbReference type="InterPro" id="IPR008942">
    <property type="entry name" value="ENTH_VHS"/>
</dbReference>
<dbReference type="GeneID" id="11497849"/>
<comment type="subcellular location">
    <subcellularLocation>
        <location evidence="1">Endosome membrane</location>
        <topology evidence="1">Peripheral membrane protein</topology>
        <orientation evidence="1">Cytoplasmic side</orientation>
    </subcellularLocation>
</comment>
<dbReference type="EMBL" id="HE580277">
    <property type="protein sequence ID" value="CCD27404.1"/>
    <property type="molecule type" value="Genomic_DNA"/>
</dbReference>
<organism evidence="14 15">
    <name type="scientific">Naumovozyma dairenensis (strain ATCC 10597 / BCRC 20456 / CBS 421 / NBRC 0211 / NRRL Y-12639)</name>
    <name type="common">Saccharomyces dairenensis</name>
    <dbReference type="NCBI Taxonomy" id="1071378"/>
    <lineage>
        <taxon>Eukaryota</taxon>
        <taxon>Fungi</taxon>
        <taxon>Dikarya</taxon>
        <taxon>Ascomycota</taxon>
        <taxon>Saccharomycotina</taxon>
        <taxon>Saccharomycetes</taxon>
        <taxon>Saccharomycetales</taxon>
        <taxon>Saccharomycetaceae</taxon>
        <taxon>Naumovozyma</taxon>
    </lineage>
</organism>
<feature type="region of interest" description="Disordered" evidence="11">
    <location>
        <begin position="433"/>
        <end position="459"/>
    </location>
</feature>
<dbReference type="GO" id="GO:1903319">
    <property type="term" value="P:positive regulation of protein maturation"/>
    <property type="evidence" value="ECO:0007669"/>
    <property type="project" value="EnsemblFungi"/>
</dbReference>
<reference evidence="14 15" key="1">
    <citation type="journal article" date="2011" name="Proc. Natl. Acad. Sci. U.S.A.">
        <title>Evolutionary erosion of yeast sex chromosomes by mating-type switching accidents.</title>
        <authorList>
            <person name="Gordon J.L."/>
            <person name="Armisen D."/>
            <person name="Proux-Wera E."/>
            <person name="Oheigeartaigh S.S."/>
            <person name="Byrne K.P."/>
            <person name="Wolfe K.H."/>
        </authorList>
    </citation>
    <scope>NUCLEOTIDE SEQUENCE [LARGE SCALE GENOMIC DNA]</scope>
    <source>
        <strain evidence="15">ATCC 10597 / BCRC 20456 / CBS 421 / NBRC 0211 / NRRL Y-12639</strain>
    </source>
</reference>
<dbReference type="GO" id="GO:0035091">
    <property type="term" value="F:phosphatidylinositol binding"/>
    <property type="evidence" value="ECO:0007669"/>
    <property type="project" value="InterPro"/>
</dbReference>
<feature type="domain" description="SH3" evidence="12">
    <location>
        <begin position="228"/>
        <end position="287"/>
    </location>
</feature>